<dbReference type="Ensembl" id="ENSCWAT00000018942.1">
    <property type="protein sequence ID" value="ENSCWAP00000017470.1"/>
    <property type="gene ID" value="ENSCWAG00000013448.1"/>
</dbReference>
<accession>A0A8C3WNY5</accession>
<dbReference type="PANTHER" id="PTHR21402">
    <property type="entry name" value="GAMETOCYTE SPECIFIC FACTOR 1-RELATED"/>
    <property type="match status" value="1"/>
</dbReference>
<feature type="region of interest" description="Disordered" evidence="5">
    <location>
        <begin position="133"/>
        <end position="155"/>
    </location>
</feature>
<dbReference type="Pfam" id="PF05253">
    <property type="entry name" value="zf-U11-48K"/>
    <property type="match status" value="2"/>
</dbReference>
<feature type="compositionally biased region" description="Basic residues" evidence="5">
    <location>
        <begin position="144"/>
        <end position="155"/>
    </location>
</feature>
<feature type="domain" description="CHHC U11-48K-type" evidence="6">
    <location>
        <begin position="6"/>
        <end position="33"/>
    </location>
</feature>
<keyword evidence="2 4" id="KW-0863">Zinc-finger</keyword>
<keyword evidence="1" id="KW-0479">Metal-binding</keyword>
<dbReference type="GO" id="GO:0008270">
    <property type="term" value="F:zinc ion binding"/>
    <property type="evidence" value="ECO:0007669"/>
    <property type="project" value="UniProtKB-KW"/>
</dbReference>
<evidence type="ECO:0000256" key="5">
    <source>
        <dbReference type="SAM" id="MobiDB-lite"/>
    </source>
</evidence>
<protein>
    <recommendedName>
        <fullName evidence="6">CHHC U11-48K-type domain-containing protein</fullName>
    </recommendedName>
</protein>
<evidence type="ECO:0000313" key="8">
    <source>
        <dbReference type="Proteomes" id="UP000694540"/>
    </source>
</evidence>
<sequence>MEPEAFEICPYDPNHRVPAKRLQYHLASCRKKNPKIAKTKATCKYNACHVVPIKMLEEHEATCVNRTAVDDEPFNLPEVISPSLESNEKLPNAANQIPDPDVWNTDNTHHSPSFVLKTFAPKMLVCESDPRDIKNETMDDKHSNNHKSWRKGNFC</sequence>
<dbReference type="GeneTree" id="ENSGT00940000163816"/>
<evidence type="ECO:0000256" key="3">
    <source>
        <dbReference type="ARBA" id="ARBA00022833"/>
    </source>
</evidence>
<keyword evidence="8" id="KW-1185">Reference proteome</keyword>
<reference evidence="7" key="2">
    <citation type="submission" date="2025-09" db="UniProtKB">
        <authorList>
            <consortium name="Ensembl"/>
        </authorList>
    </citation>
    <scope>IDENTIFICATION</scope>
</reference>
<proteinExistence type="predicted"/>
<name>A0A8C3WNY5_9CETA</name>
<evidence type="ECO:0000259" key="6">
    <source>
        <dbReference type="PROSITE" id="PS51800"/>
    </source>
</evidence>
<dbReference type="InterPro" id="IPR022776">
    <property type="entry name" value="TRM13/UPF0224_CHHC_Znf_dom"/>
</dbReference>
<dbReference type="AlphaFoldDB" id="A0A8C3WNY5"/>
<feature type="domain" description="CHHC U11-48K-type" evidence="6">
    <location>
        <begin position="40"/>
        <end position="67"/>
    </location>
</feature>
<evidence type="ECO:0000256" key="1">
    <source>
        <dbReference type="ARBA" id="ARBA00022723"/>
    </source>
</evidence>
<dbReference type="PROSITE" id="PS51800">
    <property type="entry name" value="ZF_CHHC_U11_48K"/>
    <property type="match status" value="2"/>
</dbReference>
<evidence type="ECO:0000256" key="2">
    <source>
        <dbReference type="ARBA" id="ARBA00022771"/>
    </source>
</evidence>
<organism evidence="7 8">
    <name type="scientific">Catagonus wagneri</name>
    <name type="common">Chacoan peccary</name>
    <dbReference type="NCBI Taxonomy" id="51154"/>
    <lineage>
        <taxon>Eukaryota</taxon>
        <taxon>Metazoa</taxon>
        <taxon>Chordata</taxon>
        <taxon>Craniata</taxon>
        <taxon>Vertebrata</taxon>
        <taxon>Euteleostomi</taxon>
        <taxon>Mammalia</taxon>
        <taxon>Eutheria</taxon>
        <taxon>Laurasiatheria</taxon>
        <taxon>Artiodactyla</taxon>
        <taxon>Suina</taxon>
        <taxon>Tayassuidae</taxon>
        <taxon>Catagonus</taxon>
    </lineage>
</organism>
<dbReference type="GO" id="GO:0044877">
    <property type="term" value="F:protein-containing complex binding"/>
    <property type="evidence" value="ECO:0007669"/>
    <property type="project" value="Ensembl"/>
</dbReference>
<dbReference type="Proteomes" id="UP000694540">
    <property type="component" value="Unplaced"/>
</dbReference>
<dbReference type="InterPro" id="IPR051591">
    <property type="entry name" value="UPF0224_FAM112_RNA_Proc"/>
</dbReference>
<reference evidence="7" key="1">
    <citation type="submission" date="2025-08" db="UniProtKB">
        <authorList>
            <consortium name="Ensembl"/>
        </authorList>
    </citation>
    <scope>IDENTIFICATION</scope>
</reference>
<dbReference type="InterPro" id="IPR036236">
    <property type="entry name" value="Znf_C2H2_sf"/>
</dbReference>
<keyword evidence="3" id="KW-0862">Zinc</keyword>
<feature type="compositionally biased region" description="Basic and acidic residues" evidence="5">
    <location>
        <begin position="133"/>
        <end position="143"/>
    </location>
</feature>
<dbReference type="PANTHER" id="PTHR21402:SF6">
    <property type="entry name" value="GAMETOCYTE SPECIFIC FACTOR 2"/>
    <property type="match status" value="1"/>
</dbReference>
<dbReference type="SUPFAM" id="SSF57667">
    <property type="entry name" value="beta-beta-alpha zinc fingers"/>
    <property type="match status" value="1"/>
</dbReference>
<evidence type="ECO:0000313" key="7">
    <source>
        <dbReference type="Ensembl" id="ENSCWAP00000017470.1"/>
    </source>
</evidence>
<evidence type="ECO:0000256" key="4">
    <source>
        <dbReference type="PROSITE-ProRule" id="PRU01141"/>
    </source>
</evidence>